<dbReference type="AlphaFoldDB" id="A0AAV9J2F5"/>
<dbReference type="GO" id="GO:0006367">
    <property type="term" value="P:transcription initiation at RNA polymerase II promoter"/>
    <property type="evidence" value="ECO:0007669"/>
    <property type="project" value="InterPro"/>
</dbReference>
<dbReference type="Proteomes" id="UP001301350">
    <property type="component" value="Unassembled WGS sequence"/>
</dbReference>
<feature type="region of interest" description="Disordered" evidence="1">
    <location>
        <begin position="307"/>
        <end position="400"/>
    </location>
</feature>
<dbReference type="Pfam" id="PF02002">
    <property type="entry name" value="TFIIE_alpha"/>
    <property type="match status" value="1"/>
</dbReference>
<keyword evidence="4" id="KW-1185">Reference proteome</keyword>
<evidence type="ECO:0000259" key="2">
    <source>
        <dbReference type="SMART" id="SM00531"/>
    </source>
</evidence>
<feature type="compositionally biased region" description="Basic and acidic residues" evidence="1">
    <location>
        <begin position="313"/>
        <end position="322"/>
    </location>
</feature>
<dbReference type="PANTHER" id="PTHR13097:SF7">
    <property type="entry name" value="GENERAL TRANSCRIPTION FACTOR IIE SUBUNIT 1"/>
    <property type="match status" value="1"/>
</dbReference>
<feature type="compositionally biased region" description="Basic and acidic residues" evidence="1">
    <location>
        <begin position="269"/>
        <end position="285"/>
    </location>
</feature>
<dbReference type="EMBL" id="JANCYW010000018">
    <property type="protein sequence ID" value="KAK4538591.1"/>
    <property type="molecule type" value="Genomic_DNA"/>
</dbReference>
<organism evidence="3 4">
    <name type="scientific">Cyanidium caldarium</name>
    <name type="common">Red alga</name>
    <dbReference type="NCBI Taxonomy" id="2771"/>
    <lineage>
        <taxon>Eukaryota</taxon>
        <taxon>Rhodophyta</taxon>
        <taxon>Bangiophyceae</taxon>
        <taxon>Cyanidiales</taxon>
        <taxon>Cyanidiaceae</taxon>
        <taxon>Cyanidium</taxon>
    </lineage>
</organism>
<dbReference type="GO" id="GO:0005673">
    <property type="term" value="C:transcription factor TFIIE complex"/>
    <property type="evidence" value="ECO:0007669"/>
    <property type="project" value="TreeGrafter"/>
</dbReference>
<evidence type="ECO:0000313" key="4">
    <source>
        <dbReference type="Proteomes" id="UP001301350"/>
    </source>
</evidence>
<evidence type="ECO:0000313" key="3">
    <source>
        <dbReference type="EMBL" id="KAK4538591.1"/>
    </source>
</evidence>
<dbReference type="PANTHER" id="PTHR13097">
    <property type="entry name" value="TRANSCRIPTION INITIATION FACTOR IIE, ALPHA SUBUNIT"/>
    <property type="match status" value="1"/>
</dbReference>
<evidence type="ECO:0000256" key="1">
    <source>
        <dbReference type="SAM" id="MobiDB-lite"/>
    </source>
</evidence>
<feature type="domain" description="Transcription initiation factor IIE subunit alpha N-terminal" evidence="2">
    <location>
        <begin position="50"/>
        <end position="228"/>
    </location>
</feature>
<accession>A0AAV9J2F5</accession>
<dbReference type="InterPro" id="IPR039997">
    <property type="entry name" value="TFE"/>
</dbReference>
<protein>
    <recommendedName>
        <fullName evidence="2">Transcription initiation factor IIE subunit alpha N-terminal domain-containing protein</fullName>
    </recommendedName>
</protein>
<dbReference type="SMART" id="SM00531">
    <property type="entry name" value="TFIIE"/>
    <property type="match status" value="1"/>
</dbReference>
<proteinExistence type="predicted"/>
<gene>
    <name evidence="3" type="ORF">CDCA_CDCA18G4616</name>
</gene>
<reference evidence="3 4" key="1">
    <citation type="submission" date="2022-07" db="EMBL/GenBank/DDBJ databases">
        <title>Genome-wide signatures of adaptation to extreme environments.</title>
        <authorList>
            <person name="Cho C.H."/>
            <person name="Yoon H.S."/>
        </authorList>
    </citation>
    <scope>NUCLEOTIDE SEQUENCE [LARGE SCALE GENOMIC DNA]</scope>
    <source>
        <strain evidence="3 4">DBV 063 E5</strain>
    </source>
</reference>
<sequence length="451" mass="50206">MTATSTSASRTGKRAVRERRVFHFDNSRYAPVPPEYERLVRMVVRAFMADAAVVVLEMVLRLRYCTDSLLSPILQAPPKVIRRVLWRLRDAGLVRCESRSLRRVYPSRNPAVPPLVRYRRLLYWRVDYARTLDTTLYKLQRMREHVEEQLGRVQAGEGDDDDDDAAAGAYQCERCGAHYAALDVPSLTDFGTGALRCRRLVQRGVRCGGAVHEVNSLDEAMRWRALRQELETTLRPLAEAAAACRRLELPRHPLDGMSEQQVGALMADHDARGEQAQRHAERATDEAAAAEAFVGPHELAVEVEVGEGNAVPAEERPVKEGAEEGASQRAHPTWFRDQEVSPPGIEASSTAVSTEPSPTASSADEADTDEYADVEFEEAGSDTCEAPSDAEWSPADRDTEAVPDACRVAGELYPLQQVTAEHLQRMSSEEYQAYYRLLERTRAELGSAPDS</sequence>
<feature type="compositionally biased region" description="Acidic residues" evidence="1">
    <location>
        <begin position="364"/>
        <end position="380"/>
    </location>
</feature>
<feature type="region of interest" description="Disordered" evidence="1">
    <location>
        <begin position="269"/>
        <end position="288"/>
    </location>
</feature>
<dbReference type="InterPro" id="IPR002853">
    <property type="entry name" value="TFIIE_asu"/>
</dbReference>
<comment type="caution">
    <text evidence="3">The sequence shown here is derived from an EMBL/GenBank/DDBJ whole genome shotgun (WGS) entry which is preliminary data.</text>
</comment>
<name>A0AAV9J2F5_CYACA</name>
<feature type="compositionally biased region" description="Polar residues" evidence="1">
    <location>
        <begin position="347"/>
        <end position="362"/>
    </location>
</feature>
<dbReference type="InterPro" id="IPR024550">
    <property type="entry name" value="TFIIEa/SarR/Rpc3_HTH_dom"/>
</dbReference>